<keyword evidence="7" id="KW-0406">Ion transport</keyword>
<keyword evidence="17" id="KW-1185">Reference proteome</keyword>
<dbReference type="SUPFAM" id="SSF56935">
    <property type="entry name" value="Porins"/>
    <property type="match status" value="1"/>
</dbReference>
<evidence type="ECO:0000259" key="14">
    <source>
        <dbReference type="Pfam" id="PF00593"/>
    </source>
</evidence>
<evidence type="ECO:0000256" key="13">
    <source>
        <dbReference type="SAM" id="SignalP"/>
    </source>
</evidence>
<dbReference type="EMBL" id="SLWX01000019">
    <property type="protein sequence ID" value="TCO72243.1"/>
    <property type="molecule type" value="Genomic_DNA"/>
</dbReference>
<evidence type="ECO:0000256" key="11">
    <source>
        <dbReference type="PROSITE-ProRule" id="PRU01360"/>
    </source>
</evidence>
<keyword evidence="2 11" id="KW-0813">Transport</keyword>
<dbReference type="InterPro" id="IPR036942">
    <property type="entry name" value="Beta-barrel_TonB_sf"/>
</dbReference>
<evidence type="ECO:0000259" key="15">
    <source>
        <dbReference type="Pfam" id="PF07715"/>
    </source>
</evidence>
<dbReference type="Gene3D" id="2.40.170.20">
    <property type="entry name" value="TonB-dependent receptor, beta-barrel domain"/>
    <property type="match status" value="2"/>
</dbReference>
<feature type="domain" description="TonB-dependent receptor plug" evidence="15">
    <location>
        <begin position="56"/>
        <end position="167"/>
    </location>
</feature>
<evidence type="ECO:0000256" key="2">
    <source>
        <dbReference type="ARBA" id="ARBA00022448"/>
    </source>
</evidence>
<dbReference type="Pfam" id="PF00593">
    <property type="entry name" value="TonB_dep_Rec_b-barrel"/>
    <property type="match status" value="1"/>
</dbReference>
<keyword evidence="5 11" id="KW-0812">Transmembrane</keyword>
<dbReference type="GO" id="GO:0006826">
    <property type="term" value="P:iron ion transport"/>
    <property type="evidence" value="ECO:0007669"/>
    <property type="project" value="UniProtKB-KW"/>
</dbReference>
<protein>
    <submittedName>
        <fullName evidence="16">Outer membrane receptor protein involved in Fe transport</fullName>
    </submittedName>
</protein>
<dbReference type="PROSITE" id="PS52016">
    <property type="entry name" value="TONB_DEPENDENT_REC_3"/>
    <property type="match status" value="1"/>
</dbReference>
<dbReference type="Pfam" id="PF07715">
    <property type="entry name" value="Plug"/>
    <property type="match status" value="1"/>
</dbReference>
<keyword evidence="9 11" id="KW-0472">Membrane</keyword>
<gene>
    <name evidence="16" type="ORF">EV688_11945</name>
</gene>
<evidence type="ECO:0000256" key="4">
    <source>
        <dbReference type="ARBA" id="ARBA00022496"/>
    </source>
</evidence>
<comment type="subcellular location">
    <subcellularLocation>
        <location evidence="1 11">Cell outer membrane</location>
        <topology evidence="1 11">Multi-pass membrane protein</topology>
    </subcellularLocation>
</comment>
<dbReference type="InterPro" id="IPR012910">
    <property type="entry name" value="Plug_dom"/>
</dbReference>
<feature type="domain" description="TonB-dependent receptor-like beta-barrel" evidence="14">
    <location>
        <begin position="345"/>
        <end position="797"/>
    </location>
</feature>
<evidence type="ECO:0000313" key="17">
    <source>
        <dbReference type="Proteomes" id="UP000294980"/>
    </source>
</evidence>
<keyword evidence="8 12" id="KW-0798">TonB box</keyword>
<evidence type="ECO:0000313" key="16">
    <source>
        <dbReference type="EMBL" id="TCO72243.1"/>
    </source>
</evidence>
<evidence type="ECO:0000256" key="8">
    <source>
        <dbReference type="ARBA" id="ARBA00023077"/>
    </source>
</evidence>
<dbReference type="GO" id="GO:0009279">
    <property type="term" value="C:cell outer membrane"/>
    <property type="evidence" value="ECO:0007669"/>
    <property type="project" value="UniProtKB-SubCell"/>
</dbReference>
<comment type="caution">
    <text evidence="16">The sequence shown here is derived from an EMBL/GenBank/DDBJ whole genome shotgun (WGS) entry which is preliminary data.</text>
</comment>
<evidence type="ECO:0000256" key="5">
    <source>
        <dbReference type="ARBA" id="ARBA00022692"/>
    </source>
</evidence>
<dbReference type="Proteomes" id="UP000294980">
    <property type="component" value="Unassembled WGS sequence"/>
</dbReference>
<sequence>MKKTHPQTRHALLPLALSATLLALSPPAQSQDSASRDAGRLEEVLVTARKMEEKSQSVPLSLRVLTFDEMQKQGFDTLSDSGLLLPGVTFDIGGFVQDTRPAMRGMQNERGRPSVAILIDYIDASTENLSIAGGSSALYTRLLDVERMEVVKGPQTLLYGRNAFGGAINVVTRRPAFEWEGRAGVEVGNEGRRTLDAGVSGPIIDDVLAVRASVAKHDFDGFYDNPNTGADVGTEESLAGSLALLWTPTDRLKVYTRYQQSDEKYSQPASALVTWSDRLPVPGGTFSAGPPGSPGQPCPADLGGVPPSVLQACTRGVVTGKLEASESDIDFSLDPATGAPFPGLEQTQRFGTLQADYEVWNGTLTYLAGFMKNDSSDRSDTDYTDYPATNPFSFSTSTINLLDYQFEHQSHEIRHVGEHGAFSWIGGAAVYLEESTLDNASLFWMRNPDSLLGGPPFNLATEPNPGAKPNNPQTRETEHYSVFFSLGYQLNDQWRITGEGRYSEDTIDYRVPTWSRQQVSLQQQVPLSFCPPETDDRDVPQSQKYPNVAYDCFDQDRVKSQVFTPRALVEYMPSADALYYASVTRGFKPGGFAANEAVILEGQRYQEETVTTYEIGAKTEWLNNRFRLNGALYFNDYRDQQIGVQQQPPGSVTPIPGITNAARVEVWGLEFDSSWLVTNNFQISAAYAWTDAVFERFTQTREGSTALNKAEAGNIDADFSGNYVGKNPKHAFNASVDWFGQLGGSDYEWFAGATGLYRSKRYMDESNLNYLPEFTRVNLRAGIENSRYRLIAYVDNVFDDDEITNGQRVVDLGNPDGFAPGRGYLLHMPLPRVYGLRLSAQF</sequence>
<dbReference type="PANTHER" id="PTHR32552:SF81">
    <property type="entry name" value="TONB-DEPENDENT OUTER MEMBRANE RECEPTOR"/>
    <property type="match status" value="1"/>
</dbReference>
<proteinExistence type="inferred from homology"/>
<feature type="chain" id="PRO_5020258646" evidence="13">
    <location>
        <begin position="31"/>
        <end position="842"/>
    </location>
</feature>
<feature type="signal peptide" evidence="13">
    <location>
        <begin position="1"/>
        <end position="30"/>
    </location>
</feature>
<dbReference type="PANTHER" id="PTHR32552">
    <property type="entry name" value="FERRICHROME IRON RECEPTOR-RELATED"/>
    <property type="match status" value="1"/>
</dbReference>
<evidence type="ECO:0000256" key="12">
    <source>
        <dbReference type="RuleBase" id="RU003357"/>
    </source>
</evidence>
<evidence type="ECO:0000256" key="7">
    <source>
        <dbReference type="ARBA" id="ARBA00023065"/>
    </source>
</evidence>
<keyword evidence="3 11" id="KW-1134">Transmembrane beta strand</keyword>
<evidence type="ECO:0000256" key="10">
    <source>
        <dbReference type="ARBA" id="ARBA00023237"/>
    </source>
</evidence>
<keyword evidence="13" id="KW-0732">Signal</keyword>
<name>A0A4R2KF98_9GAMM</name>
<evidence type="ECO:0000256" key="9">
    <source>
        <dbReference type="ARBA" id="ARBA00023136"/>
    </source>
</evidence>
<accession>A0A4R2KF98</accession>
<dbReference type="RefSeq" id="WP_162883993.1">
    <property type="nucleotide sequence ID" value="NZ_QQSW01000025.1"/>
</dbReference>
<keyword evidence="16" id="KW-0675">Receptor</keyword>
<keyword evidence="4" id="KW-0410">Iron transport</keyword>
<evidence type="ECO:0000256" key="3">
    <source>
        <dbReference type="ARBA" id="ARBA00022452"/>
    </source>
</evidence>
<dbReference type="InterPro" id="IPR000531">
    <property type="entry name" value="Beta-barrel_TonB"/>
</dbReference>
<comment type="similarity">
    <text evidence="11 12">Belongs to the TonB-dependent receptor family.</text>
</comment>
<evidence type="ECO:0000256" key="6">
    <source>
        <dbReference type="ARBA" id="ARBA00023004"/>
    </source>
</evidence>
<reference evidence="16 17" key="1">
    <citation type="submission" date="2019-03" db="EMBL/GenBank/DDBJ databases">
        <title>Genomic Encyclopedia of Type Strains, Phase IV (KMG-IV): sequencing the most valuable type-strain genomes for metagenomic binning, comparative biology and taxonomic classification.</title>
        <authorList>
            <person name="Goeker M."/>
        </authorList>
    </citation>
    <scope>NUCLEOTIDE SEQUENCE [LARGE SCALE GENOMIC DNA]</scope>
    <source>
        <strain evidence="16 17">DSM 23344</strain>
    </source>
</reference>
<keyword evidence="6" id="KW-0408">Iron</keyword>
<keyword evidence="10 11" id="KW-0998">Cell outer membrane</keyword>
<organism evidence="16 17">
    <name type="scientific">Chromatocurvus halotolerans</name>
    <dbReference type="NCBI Taxonomy" id="1132028"/>
    <lineage>
        <taxon>Bacteria</taxon>
        <taxon>Pseudomonadati</taxon>
        <taxon>Pseudomonadota</taxon>
        <taxon>Gammaproteobacteria</taxon>
        <taxon>Cellvibrionales</taxon>
        <taxon>Halieaceae</taxon>
        <taxon>Chromatocurvus</taxon>
    </lineage>
</organism>
<dbReference type="AlphaFoldDB" id="A0A4R2KF98"/>
<evidence type="ECO:0000256" key="1">
    <source>
        <dbReference type="ARBA" id="ARBA00004571"/>
    </source>
</evidence>
<dbReference type="InterPro" id="IPR039426">
    <property type="entry name" value="TonB-dep_rcpt-like"/>
</dbReference>